<proteinExistence type="predicted"/>
<keyword evidence="1" id="KW-0472">Membrane</keyword>
<evidence type="ECO:0000256" key="1">
    <source>
        <dbReference type="SAM" id="Phobius"/>
    </source>
</evidence>
<keyword evidence="3" id="KW-1185">Reference proteome</keyword>
<sequence>MFIVGIAIVFGGLLVGGFEGMPLSVIGLGVITIFIILMIMGKKSLWRKYIFTFIVLFVVGMFAFSYLNRPDYWIIQKENEYASQEDEIYKYLERLQTEDISGFKIMDTVDSKAVILSLGEERTGTSIEVSDVEELNGKTVIHVKSFYNKSTEINPTVIIGVDKLNPVVEVRDVDGTMYKKFEE</sequence>
<dbReference type="AlphaFoldDB" id="A0A498DGY8"/>
<gene>
    <name evidence="2" type="ORF">D8M04_04085</name>
</gene>
<accession>A0A498DGY8</accession>
<keyword evidence="1" id="KW-0812">Transmembrane</keyword>
<protein>
    <submittedName>
        <fullName evidence="2">Uncharacterized protein</fullName>
    </submittedName>
</protein>
<dbReference type="RefSeq" id="WP_121521602.1">
    <property type="nucleotide sequence ID" value="NZ_RCHR01000001.1"/>
</dbReference>
<dbReference type="OrthoDB" id="2869408at2"/>
<name>A0A498DGY8_9BACI</name>
<comment type="caution">
    <text evidence="2">The sequence shown here is derived from an EMBL/GenBank/DDBJ whole genome shotgun (WGS) entry which is preliminary data.</text>
</comment>
<feature type="transmembrane region" description="Helical" evidence="1">
    <location>
        <begin position="49"/>
        <end position="67"/>
    </location>
</feature>
<dbReference type="EMBL" id="RCHR01000001">
    <property type="protein sequence ID" value="RLL48448.1"/>
    <property type="molecule type" value="Genomic_DNA"/>
</dbReference>
<reference evidence="2 3" key="1">
    <citation type="submission" date="2018-10" db="EMBL/GenBank/DDBJ databases">
        <title>Oceanobacillus sp. YLB-02 draft genome.</title>
        <authorList>
            <person name="Yu L."/>
        </authorList>
    </citation>
    <scope>NUCLEOTIDE SEQUENCE [LARGE SCALE GENOMIC DNA]</scope>
    <source>
        <strain evidence="2 3">YLB-02</strain>
    </source>
</reference>
<keyword evidence="1" id="KW-1133">Transmembrane helix</keyword>
<evidence type="ECO:0000313" key="3">
    <source>
        <dbReference type="Proteomes" id="UP000270219"/>
    </source>
</evidence>
<dbReference type="Proteomes" id="UP000270219">
    <property type="component" value="Unassembled WGS sequence"/>
</dbReference>
<feature type="transmembrane region" description="Helical" evidence="1">
    <location>
        <begin position="6"/>
        <end position="37"/>
    </location>
</feature>
<evidence type="ECO:0000313" key="2">
    <source>
        <dbReference type="EMBL" id="RLL48448.1"/>
    </source>
</evidence>
<organism evidence="2 3">
    <name type="scientific">Oceanobacillus piezotolerans</name>
    <dbReference type="NCBI Taxonomy" id="2448030"/>
    <lineage>
        <taxon>Bacteria</taxon>
        <taxon>Bacillati</taxon>
        <taxon>Bacillota</taxon>
        <taxon>Bacilli</taxon>
        <taxon>Bacillales</taxon>
        <taxon>Bacillaceae</taxon>
        <taxon>Oceanobacillus</taxon>
    </lineage>
</organism>